<feature type="chain" id="PRO_5030926003" evidence="4">
    <location>
        <begin position="36"/>
        <end position="349"/>
    </location>
</feature>
<evidence type="ECO:0000256" key="4">
    <source>
        <dbReference type="SAM" id="SignalP"/>
    </source>
</evidence>
<dbReference type="GO" id="GO:0030246">
    <property type="term" value="F:carbohydrate binding"/>
    <property type="evidence" value="ECO:0007669"/>
    <property type="project" value="UniProtKB-ARBA"/>
</dbReference>
<protein>
    <submittedName>
        <fullName evidence="6">ABC-type sugar transport system substrate-binding protein</fullName>
    </submittedName>
</protein>
<dbReference type="PANTHER" id="PTHR46847:SF1">
    <property type="entry name" value="D-ALLOSE-BINDING PERIPLASMIC PROTEIN-RELATED"/>
    <property type="match status" value="1"/>
</dbReference>
<sequence length="349" mass="36850">MRSLDEIMKKKSRRTLSWVLCLGMAGLLLSGCSQTDENRVDESELPESSQVSSVFSNSQSMSKDTVIAVSLPSAEEGWYYDATLLASQYLSQISTDSLGYVLLTASTAQEQSGQLDDLVGQNVHAAVVCPVDASLSAQGAANLKNSGVPLIVFNGSLDGVTADVTVSMDEGQLGKDAAQGLENAGCLGMDVLVFSDESQEADISRTQSFENALSDEISVVYGGSAYGGSAAARQALLDWIDGKDLDTRESVGAIFVSNEEAMLGILEGLSSYESAYGTVFPNLKIIAGCGSSEELQSLISENTEIPATIWYYSPQAINTAIDLAVDMIGGQTVEDRVSVDGESFGNMSQ</sequence>
<accession>A0A7W8H7H8</accession>
<organism evidence="6 7">
    <name type="scientific">Catenibacillus scindens</name>
    <dbReference type="NCBI Taxonomy" id="673271"/>
    <lineage>
        <taxon>Bacteria</taxon>
        <taxon>Bacillati</taxon>
        <taxon>Bacillota</taxon>
        <taxon>Clostridia</taxon>
        <taxon>Lachnospirales</taxon>
        <taxon>Lachnospiraceae</taxon>
        <taxon>Catenibacillus</taxon>
    </lineage>
</organism>
<comment type="subcellular location">
    <subcellularLocation>
        <location evidence="1">Cell envelope</location>
    </subcellularLocation>
</comment>
<dbReference type="SUPFAM" id="SSF53822">
    <property type="entry name" value="Periplasmic binding protein-like I"/>
    <property type="match status" value="1"/>
</dbReference>
<dbReference type="GO" id="GO:0030313">
    <property type="term" value="C:cell envelope"/>
    <property type="evidence" value="ECO:0007669"/>
    <property type="project" value="UniProtKB-SubCell"/>
</dbReference>
<reference evidence="6 7" key="1">
    <citation type="submission" date="2020-08" db="EMBL/GenBank/DDBJ databases">
        <title>Genomic Encyclopedia of Type Strains, Phase IV (KMG-IV): sequencing the most valuable type-strain genomes for metagenomic binning, comparative biology and taxonomic classification.</title>
        <authorList>
            <person name="Goeker M."/>
        </authorList>
    </citation>
    <scope>NUCLEOTIDE SEQUENCE [LARGE SCALE GENOMIC DNA]</scope>
    <source>
        <strain evidence="6 7">DSM 106146</strain>
    </source>
</reference>
<evidence type="ECO:0000313" key="6">
    <source>
        <dbReference type="EMBL" id="MBB5263158.1"/>
    </source>
</evidence>
<keyword evidence="6" id="KW-0813">Transport</keyword>
<dbReference type="InterPro" id="IPR028082">
    <property type="entry name" value="Peripla_BP_I"/>
</dbReference>
<dbReference type="Pfam" id="PF13407">
    <property type="entry name" value="Peripla_BP_4"/>
    <property type="match status" value="1"/>
</dbReference>
<evidence type="ECO:0000256" key="1">
    <source>
        <dbReference type="ARBA" id="ARBA00004196"/>
    </source>
</evidence>
<evidence type="ECO:0000313" key="7">
    <source>
        <dbReference type="Proteomes" id="UP000543642"/>
    </source>
</evidence>
<dbReference type="PROSITE" id="PS51257">
    <property type="entry name" value="PROKAR_LIPOPROTEIN"/>
    <property type="match status" value="1"/>
</dbReference>
<keyword evidence="7" id="KW-1185">Reference proteome</keyword>
<evidence type="ECO:0000256" key="3">
    <source>
        <dbReference type="ARBA" id="ARBA00022729"/>
    </source>
</evidence>
<comment type="caution">
    <text evidence="6">The sequence shown here is derived from an EMBL/GenBank/DDBJ whole genome shotgun (WGS) entry which is preliminary data.</text>
</comment>
<comment type="similarity">
    <text evidence="2">Belongs to the bacterial solute-binding protein 2 family.</text>
</comment>
<gene>
    <name evidence="6" type="ORF">HNP82_000252</name>
</gene>
<feature type="domain" description="Periplasmic binding protein" evidence="5">
    <location>
        <begin position="102"/>
        <end position="331"/>
    </location>
</feature>
<evidence type="ECO:0000259" key="5">
    <source>
        <dbReference type="Pfam" id="PF13407"/>
    </source>
</evidence>
<evidence type="ECO:0000256" key="2">
    <source>
        <dbReference type="ARBA" id="ARBA00007639"/>
    </source>
</evidence>
<proteinExistence type="inferred from homology"/>
<dbReference type="Gene3D" id="3.40.50.2300">
    <property type="match status" value="2"/>
</dbReference>
<dbReference type="RefSeq" id="WP_183770571.1">
    <property type="nucleotide sequence ID" value="NZ_JACHFW010000001.1"/>
</dbReference>
<feature type="signal peptide" evidence="4">
    <location>
        <begin position="1"/>
        <end position="35"/>
    </location>
</feature>
<keyword evidence="3 4" id="KW-0732">Signal</keyword>
<dbReference type="Proteomes" id="UP000543642">
    <property type="component" value="Unassembled WGS sequence"/>
</dbReference>
<dbReference type="AlphaFoldDB" id="A0A7W8H7H8"/>
<dbReference type="EMBL" id="JACHFW010000001">
    <property type="protein sequence ID" value="MBB5263158.1"/>
    <property type="molecule type" value="Genomic_DNA"/>
</dbReference>
<keyword evidence="6" id="KW-0762">Sugar transport</keyword>
<dbReference type="PANTHER" id="PTHR46847">
    <property type="entry name" value="D-ALLOSE-BINDING PERIPLASMIC PROTEIN-RELATED"/>
    <property type="match status" value="1"/>
</dbReference>
<name>A0A7W8H7H8_9FIRM</name>
<dbReference type="InterPro" id="IPR025997">
    <property type="entry name" value="SBP_2_dom"/>
</dbReference>